<name>A0AAV1FQG1_XYRNO</name>
<reference evidence="1" key="1">
    <citation type="submission" date="2023-08" db="EMBL/GenBank/DDBJ databases">
        <authorList>
            <person name="Alioto T."/>
            <person name="Alioto T."/>
            <person name="Gomez Garrido J."/>
        </authorList>
    </citation>
    <scope>NUCLEOTIDE SEQUENCE</scope>
</reference>
<evidence type="ECO:0000313" key="1">
    <source>
        <dbReference type="EMBL" id="CAJ1063697.1"/>
    </source>
</evidence>
<dbReference type="EMBL" id="OY660872">
    <property type="protein sequence ID" value="CAJ1063697.1"/>
    <property type="molecule type" value="Genomic_DNA"/>
</dbReference>
<protein>
    <submittedName>
        <fullName evidence="1">Uncharacterized protein</fullName>
    </submittedName>
</protein>
<accession>A0AAV1FQG1</accession>
<dbReference type="AlphaFoldDB" id="A0AAV1FQG1"/>
<keyword evidence="2" id="KW-1185">Reference proteome</keyword>
<evidence type="ECO:0000313" key="2">
    <source>
        <dbReference type="Proteomes" id="UP001178508"/>
    </source>
</evidence>
<gene>
    <name evidence="1" type="ORF">XNOV1_A000680</name>
</gene>
<organism evidence="1 2">
    <name type="scientific">Xyrichtys novacula</name>
    <name type="common">Pearly razorfish</name>
    <name type="synonym">Hemipteronotus novacula</name>
    <dbReference type="NCBI Taxonomy" id="13765"/>
    <lineage>
        <taxon>Eukaryota</taxon>
        <taxon>Metazoa</taxon>
        <taxon>Chordata</taxon>
        <taxon>Craniata</taxon>
        <taxon>Vertebrata</taxon>
        <taxon>Euteleostomi</taxon>
        <taxon>Actinopterygii</taxon>
        <taxon>Neopterygii</taxon>
        <taxon>Teleostei</taxon>
        <taxon>Neoteleostei</taxon>
        <taxon>Acanthomorphata</taxon>
        <taxon>Eupercaria</taxon>
        <taxon>Labriformes</taxon>
        <taxon>Labridae</taxon>
        <taxon>Xyrichtys</taxon>
    </lineage>
</organism>
<proteinExistence type="predicted"/>
<dbReference type="Proteomes" id="UP001178508">
    <property type="component" value="Chromosome 9"/>
</dbReference>
<sequence>MLAFLLQRRWPRNKCRIKSPERQVSVASLVVNVVVYRQGNVARHKGLFHCFYTLLEPLNPPTLKHLPADLT</sequence>